<evidence type="ECO:0000313" key="2">
    <source>
        <dbReference type="Proteomes" id="UP000249375"/>
    </source>
</evidence>
<sequence length="87" mass="9910">MASRRNLKKAIKGISESLLCDCIALSMVEDIDNQTISEITSEVMALEKDYVMRISHTERGSEKLFYKKLRNEFAEKANDIAARLITI</sequence>
<protein>
    <submittedName>
        <fullName evidence="1">Uncharacterized protein</fullName>
    </submittedName>
</protein>
<evidence type="ECO:0000313" key="1">
    <source>
        <dbReference type="EMBL" id="QFQ13627.1"/>
    </source>
</evidence>
<keyword evidence="2" id="KW-1185">Reference proteome</keyword>
<dbReference type="AlphaFoldDB" id="A0A5P8E9Q1"/>
<dbReference type="EMBL" id="CP033459">
    <property type="protein sequence ID" value="QFQ13627.1"/>
    <property type="molecule type" value="Genomic_DNA"/>
</dbReference>
<reference evidence="1 2" key="1">
    <citation type="submission" date="2018-11" db="EMBL/GenBank/DDBJ databases">
        <authorList>
            <person name="Na S.W."/>
            <person name="Baik M."/>
        </authorList>
    </citation>
    <scope>NUCLEOTIDE SEQUENCE [LARGE SCALE GENOMIC DNA]</scope>
    <source>
        <strain evidence="1 2">E39</strain>
    </source>
</reference>
<gene>
    <name evidence="1" type="ORF">C7Y71_011765</name>
</gene>
<organism evidence="1 2">
    <name type="scientific">Pseudoprevotella muciniphila</name>
    <dbReference type="NCBI Taxonomy" id="2133944"/>
    <lineage>
        <taxon>Bacteria</taxon>
        <taxon>Pseudomonadati</taxon>
        <taxon>Bacteroidota</taxon>
        <taxon>Bacteroidia</taxon>
        <taxon>Bacteroidales</taxon>
        <taxon>Prevotellaceae</taxon>
        <taxon>Pseudoprevotella</taxon>
    </lineage>
</organism>
<dbReference type="OrthoDB" id="1121857at2"/>
<dbReference type="Proteomes" id="UP000249375">
    <property type="component" value="Chromosome"/>
</dbReference>
<proteinExistence type="predicted"/>
<dbReference type="KEGG" id="alq:C7Y71_011765"/>
<dbReference type="RefSeq" id="WP_111899115.1">
    <property type="nucleotide sequence ID" value="NZ_CP033459.1"/>
</dbReference>
<accession>A0A5P8E9Q1</accession>
<name>A0A5P8E9Q1_9BACT</name>